<dbReference type="EMBL" id="QUMS01000001">
    <property type="protein sequence ID" value="REG11004.1"/>
    <property type="molecule type" value="Genomic_DNA"/>
</dbReference>
<evidence type="ECO:0000313" key="3">
    <source>
        <dbReference type="Proteomes" id="UP000256388"/>
    </source>
</evidence>
<protein>
    <submittedName>
        <fullName evidence="2">Uncharacterized protein</fullName>
    </submittedName>
</protein>
<comment type="caution">
    <text evidence="2">The sequence shown here is derived from an EMBL/GenBank/DDBJ whole genome shotgun (WGS) entry which is preliminary data.</text>
</comment>
<proteinExistence type="predicted"/>
<keyword evidence="3" id="KW-1185">Reference proteome</keyword>
<dbReference type="RefSeq" id="WP_116224153.1">
    <property type="nucleotide sequence ID" value="NZ_AP018437.1"/>
</dbReference>
<dbReference type="OrthoDB" id="1496224at2"/>
<name>A0A347ZSY9_9CHLR</name>
<evidence type="ECO:0000313" key="2">
    <source>
        <dbReference type="EMBL" id="REG11004.1"/>
    </source>
</evidence>
<gene>
    <name evidence="2" type="ORF">DFR64_0876</name>
</gene>
<accession>A0A347ZSY9</accession>
<evidence type="ECO:0000256" key="1">
    <source>
        <dbReference type="SAM" id="MobiDB-lite"/>
    </source>
</evidence>
<sequence length="89" mass="10542">MTKKYVSIEEIANKAIAIMNKRITNEIFLIIQNNRELMHDYLRAVEEHKLDNVNRNIGKAVKNQYHLTNMNDREDNPSCTLIQSHQKFE</sequence>
<dbReference type="Proteomes" id="UP000256388">
    <property type="component" value="Unassembled WGS sequence"/>
</dbReference>
<organism evidence="2 3">
    <name type="scientific">Pelolinea submarina</name>
    <dbReference type="NCBI Taxonomy" id="913107"/>
    <lineage>
        <taxon>Bacteria</taxon>
        <taxon>Bacillati</taxon>
        <taxon>Chloroflexota</taxon>
        <taxon>Anaerolineae</taxon>
        <taxon>Anaerolineales</taxon>
        <taxon>Anaerolineaceae</taxon>
        <taxon>Pelolinea</taxon>
    </lineage>
</organism>
<feature type="compositionally biased region" description="Polar residues" evidence="1">
    <location>
        <begin position="77"/>
        <end position="89"/>
    </location>
</feature>
<reference evidence="2 3" key="1">
    <citation type="submission" date="2018-08" db="EMBL/GenBank/DDBJ databases">
        <title>Genomic Encyclopedia of Type Strains, Phase IV (KMG-IV): sequencing the most valuable type-strain genomes for metagenomic binning, comparative biology and taxonomic classification.</title>
        <authorList>
            <person name="Goeker M."/>
        </authorList>
    </citation>
    <scope>NUCLEOTIDE SEQUENCE [LARGE SCALE GENOMIC DNA]</scope>
    <source>
        <strain evidence="2 3">DSM 23923</strain>
    </source>
</reference>
<dbReference type="AlphaFoldDB" id="A0A347ZSY9"/>
<feature type="region of interest" description="Disordered" evidence="1">
    <location>
        <begin position="69"/>
        <end position="89"/>
    </location>
</feature>